<evidence type="ECO:0000313" key="2">
    <source>
        <dbReference type="Proteomes" id="UP001187346"/>
    </source>
</evidence>
<dbReference type="RefSeq" id="WP_317769738.1">
    <property type="nucleotide sequence ID" value="NZ_JAWMAJ010000003.1"/>
</dbReference>
<gene>
    <name evidence="1" type="ORF">R5A26_01510</name>
</gene>
<dbReference type="Proteomes" id="UP001187346">
    <property type="component" value="Unassembled WGS sequence"/>
</dbReference>
<accession>A0ABU4F1Z4</accession>
<comment type="caution">
    <text evidence="1">The sequence shown here is derived from an EMBL/GenBank/DDBJ whole genome shotgun (WGS) entry which is preliminary data.</text>
</comment>
<organism evidence="1 2">
    <name type="scientific">Streptomyces prunicolor</name>
    <dbReference type="NCBI Taxonomy" id="67348"/>
    <lineage>
        <taxon>Bacteria</taxon>
        <taxon>Bacillati</taxon>
        <taxon>Actinomycetota</taxon>
        <taxon>Actinomycetes</taxon>
        <taxon>Kitasatosporales</taxon>
        <taxon>Streptomycetaceae</taxon>
        <taxon>Streptomyces</taxon>
    </lineage>
</organism>
<keyword evidence="2" id="KW-1185">Reference proteome</keyword>
<dbReference type="EMBL" id="JAWMAJ010000003">
    <property type="protein sequence ID" value="MDV7214621.1"/>
    <property type="molecule type" value="Genomic_DNA"/>
</dbReference>
<evidence type="ECO:0000313" key="1">
    <source>
        <dbReference type="EMBL" id="MDV7214621.1"/>
    </source>
</evidence>
<protein>
    <recommendedName>
        <fullName evidence="3">Carboxylesterase type B domain-containing protein</fullName>
    </recommendedName>
</protein>
<name>A0ABU4F1Z4_9ACTN</name>
<sequence length="118" mass="12970">MFRYLYGDIEDDELGAAHGAEVGSVWFRGPGHLDTIPARQRPADPAAARTVHDIWVSFIHDHVPSHQGTPFIAHRPGATVTNRITGTDVFTGADPFAARAPWWEPEHSLFLRAFGADA</sequence>
<evidence type="ECO:0008006" key="3">
    <source>
        <dbReference type="Google" id="ProtNLM"/>
    </source>
</evidence>
<proteinExistence type="predicted"/>
<reference evidence="1 2" key="1">
    <citation type="submission" date="2023-10" db="EMBL/GenBank/DDBJ databases">
        <title>Characterization of rhizosphere-enriched actinobacteria from wheat plants lab-grown on chernevaya soil.</title>
        <authorList>
            <person name="Tikhonova E.N."/>
            <person name="Konopkin A."/>
            <person name="Kravchenko I.K."/>
        </authorList>
    </citation>
    <scope>NUCLEOTIDE SEQUENCE [LARGE SCALE GENOMIC DNA]</scope>
    <source>
        <strain evidence="1 2">RR29</strain>
    </source>
</reference>